<dbReference type="Gene3D" id="2.60.40.10">
    <property type="entry name" value="Immunoglobulins"/>
    <property type="match status" value="1"/>
</dbReference>
<dbReference type="Pfam" id="PF17892">
    <property type="entry name" value="Cadherin_5"/>
    <property type="match status" value="1"/>
</dbReference>
<dbReference type="Pfam" id="PF05345">
    <property type="entry name" value="He_PIG"/>
    <property type="match status" value="1"/>
</dbReference>
<dbReference type="InterPro" id="IPR013783">
    <property type="entry name" value="Ig-like_fold"/>
</dbReference>
<proteinExistence type="predicted"/>
<dbReference type="EMBL" id="VZPX01000002">
    <property type="protein sequence ID" value="KAB0482940.1"/>
    <property type="molecule type" value="Genomic_DNA"/>
</dbReference>
<dbReference type="InterPro" id="IPR041690">
    <property type="entry name" value="Cadherin_5"/>
</dbReference>
<name>A0A7V7TIA9_9VIBR</name>
<dbReference type="PROSITE" id="PS51257">
    <property type="entry name" value="PROKAR_LIPOPROTEIN"/>
    <property type="match status" value="1"/>
</dbReference>
<dbReference type="Gene3D" id="2.60.40.1120">
    <property type="entry name" value="Carboxypeptidase-like, regulatory domain"/>
    <property type="match status" value="1"/>
</dbReference>
<evidence type="ECO:0000313" key="2">
    <source>
        <dbReference type="EMBL" id="KAB0482940.1"/>
    </source>
</evidence>
<dbReference type="RefSeq" id="WP_137406355.1">
    <property type="nucleotide sequence ID" value="NZ_AP025465.1"/>
</dbReference>
<accession>A0A7V7TIA9</accession>
<dbReference type="SUPFAM" id="SSF49313">
    <property type="entry name" value="Cadherin-like"/>
    <property type="match status" value="1"/>
</dbReference>
<dbReference type="SUPFAM" id="SSF49464">
    <property type="entry name" value="Carboxypeptidase regulatory domain-like"/>
    <property type="match status" value="1"/>
</dbReference>
<comment type="caution">
    <text evidence="2">The sequence shown here is derived from an EMBL/GenBank/DDBJ whole genome shotgun (WGS) entry which is preliminary data.</text>
</comment>
<dbReference type="InterPro" id="IPR008969">
    <property type="entry name" value="CarboxyPept-like_regulatory"/>
</dbReference>
<dbReference type="GeneID" id="77339972"/>
<dbReference type="InterPro" id="IPR015919">
    <property type="entry name" value="Cadherin-like_sf"/>
</dbReference>
<evidence type="ECO:0000313" key="3">
    <source>
        <dbReference type="Proteomes" id="UP000423756"/>
    </source>
</evidence>
<feature type="domain" description="Cadherin-like" evidence="1">
    <location>
        <begin position="147"/>
        <end position="231"/>
    </location>
</feature>
<dbReference type="Proteomes" id="UP000423756">
    <property type="component" value="Unassembled WGS sequence"/>
</dbReference>
<evidence type="ECO:0000259" key="1">
    <source>
        <dbReference type="Pfam" id="PF17892"/>
    </source>
</evidence>
<protein>
    <recommendedName>
        <fullName evidence="1">Cadherin-like domain-containing protein</fullName>
    </recommendedName>
</protein>
<organism evidence="2 3">
    <name type="scientific">Vibrio chagasii</name>
    <dbReference type="NCBI Taxonomy" id="170679"/>
    <lineage>
        <taxon>Bacteria</taxon>
        <taxon>Pseudomonadati</taxon>
        <taxon>Pseudomonadota</taxon>
        <taxon>Gammaproteobacteria</taxon>
        <taxon>Vibrionales</taxon>
        <taxon>Vibrionaceae</taxon>
        <taxon>Vibrio</taxon>
    </lineage>
</organism>
<dbReference type="GO" id="GO:0005509">
    <property type="term" value="F:calcium ion binding"/>
    <property type="evidence" value="ECO:0007669"/>
    <property type="project" value="InterPro"/>
</dbReference>
<reference evidence="2 3" key="1">
    <citation type="submission" date="2019-09" db="EMBL/GenBank/DDBJ databases">
        <title>Draft genome sequences of 48 bacterial type strains from the CCUG.</title>
        <authorList>
            <person name="Tunovic T."/>
            <person name="Pineiro-Iglesias B."/>
            <person name="Unosson C."/>
            <person name="Inganas E."/>
            <person name="Ohlen M."/>
            <person name="Cardew S."/>
            <person name="Jensie-Markopoulos S."/>
            <person name="Salva-Serra F."/>
            <person name="Jaen-Luchoro D."/>
            <person name="Karlsson R."/>
            <person name="Svensson-Stadler L."/>
            <person name="Chun J."/>
            <person name="Moore E."/>
        </authorList>
    </citation>
    <scope>NUCLEOTIDE SEQUENCE [LARGE SCALE GENOMIC DNA]</scope>
    <source>
        <strain evidence="2 3">CCUG 48643</strain>
    </source>
</reference>
<dbReference type="GO" id="GO:0016020">
    <property type="term" value="C:membrane"/>
    <property type="evidence" value="ECO:0007669"/>
    <property type="project" value="InterPro"/>
</dbReference>
<sequence length="845" mass="91530">MKRLSLLASTVALILSGCGSDSLDNSPQTPPSSSCTLALILSGCGSDSSDNSPQTPPSSSFKINSTASTNAIEDIQYQYQLSTNHSESVAYSATNIPTGMSLSTDGLLTWTPLEGTLTSGEITVKAFASSDANLSDTQTFSITVRPVNDTPVADTPLQLNTNEDVALTISHATLLSNVIDVDSSNLTITNLSIDNPAITITENSDSITLTAMQDYNGSANLSFNVSDEEFTISNSGIVLISAINDPVQVESFTSLSVEAGESLSFQVQVTDPDDENNGSDIKFSLTNAPNGLSVSETGNLTISSSVLASTIHDDIVLKVQDGLEDGAVIAQNNFKLSELFYYTVQGEISSYYENTAIADSIVKISNNGSVLAEGNTGVSGKYSIKVLDTDLDTSRAIIVSADAVGFSEASESKQFSDISTAINLYLPTIHANISFDSQVASDLQVDNETLVSVEAHSFVNVHGEAINGQINSELFVIDPSLDIDLMPGEMITETPSGEIVPIESFGAITATFTDSDGNELQLANGKTARVRIPASGANPPATIPLFYYDEVQGIWVKEGTATLENGFYVGEVAHFTTWNADRVYETIFINGCVVDKENQPIVNARIRSEGIDYNGSSSAYSDVQGNFRIPVRQNSRVLISAESQYQSRTETIHTSSPNTHECLTLDDATTKIQLTWGQRPEDLDTHFYGPNGEDDRFHVYYSNRNFIQSGNNIFLDVDDTSSYGPEIVTVPDFTIPGTYRYGVYNFSRTGEIQRRETKVEVILDGIRTVFTPPEGNAELWWHVFEIEVNDNLSYDLVPINQWSTTDPDSVARPTPAARSSRQILESLQLKKIYAGKMLESKYYAD</sequence>
<dbReference type="AlphaFoldDB" id="A0A7V7TIA9"/>
<gene>
    <name evidence="2" type="ORF">F7Q91_01160</name>
</gene>